<feature type="transmembrane region" description="Helical" evidence="1">
    <location>
        <begin position="142"/>
        <end position="164"/>
    </location>
</feature>
<dbReference type="RefSeq" id="WP_235323820.1">
    <property type="nucleotide sequence ID" value="NZ_JAFBIT010000002.1"/>
</dbReference>
<organism evidence="2 3">
    <name type="scientific">Anaeromassilibacillus senegalensis</name>
    <dbReference type="NCBI Taxonomy" id="1673717"/>
    <lineage>
        <taxon>Bacteria</taxon>
        <taxon>Bacillati</taxon>
        <taxon>Bacillota</taxon>
        <taxon>Clostridia</taxon>
        <taxon>Eubacteriales</taxon>
        <taxon>Acutalibacteraceae</taxon>
        <taxon>Anaeromassilibacillus</taxon>
    </lineage>
</organism>
<name>A0ABS9CQ96_9FIRM</name>
<feature type="transmembrane region" description="Helical" evidence="1">
    <location>
        <begin position="218"/>
        <end position="239"/>
    </location>
</feature>
<dbReference type="Proteomes" id="UP001299220">
    <property type="component" value="Unassembled WGS sequence"/>
</dbReference>
<keyword evidence="1" id="KW-0812">Transmembrane</keyword>
<keyword evidence="1" id="KW-1133">Transmembrane helix</keyword>
<keyword evidence="1" id="KW-0472">Membrane</keyword>
<feature type="transmembrane region" description="Helical" evidence="1">
    <location>
        <begin position="45"/>
        <end position="70"/>
    </location>
</feature>
<dbReference type="EMBL" id="JAFBIT010000002">
    <property type="protein sequence ID" value="MCF2652793.1"/>
    <property type="molecule type" value="Genomic_DNA"/>
</dbReference>
<reference evidence="2 3" key="1">
    <citation type="submission" date="2020-12" db="EMBL/GenBank/DDBJ databases">
        <title>Whole genome sequences of gut porcine anaerobes.</title>
        <authorList>
            <person name="Kubasova T."/>
            <person name="Jahodarova E."/>
            <person name="Rychlik I."/>
        </authorList>
    </citation>
    <scope>NUCLEOTIDE SEQUENCE [LARGE SCALE GENOMIC DNA]</scope>
    <source>
        <strain evidence="2 3">An867</strain>
    </source>
</reference>
<evidence type="ECO:0008006" key="4">
    <source>
        <dbReference type="Google" id="ProtNLM"/>
    </source>
</evidence>
<evidence type="ECO:0000313" key="3">
    <source>
        <dbReference type="Proteomes" id="UP001299220"/>
    </source>
</evidence>
<proteinExistence type="predicted"/>
<feature type="transmembrane region" description="Helical" evidence="1">
    <location>
        <begin position="113"/>
        <end position="136"/>
    </location>
</feature>
<feature type="transmembrane region" description="Helical" evidence="1">
    <location>
        <begin position="82"/>
        <end position="101"/>
    </location>
</feature>
<evidence type="ECO:0000313" key="2">
    <source>
        <dbReference type="EMBL" id="MCF2652793.1"/>
    </source>
</evidence>
<gene>
    <name evidence="2" type="ORF">JQM67_09265</name>
</gene>
<protein>
    <recommendedName>
        <fullName evidence="4">ECF transporter S component</fullName>
    </recommendedName>
</protein>
<feature type="transmembrane region" description="Helical" evidence="1">
    <location>
        <begin position="176"/>
        <end position="198"/>
    </location>
</feature>
<accession>A0ABS9CQ96</accession>
<comment type="caution">
    <text evidence="2">The sequence shown here is derived from an EMBL/GenBank/DDBJ whole genome shotgun (WGS) entry which is preliminary data.</text>
</comment>
<evidence type="ECO:0000256" key="1">
    <source>
        <dbReference type="SAM" id="Phobius"/>
    </source>
</evidence>
<keyword evidence="3" id="KW-1185">Reference proteome</keyword>
<feature type="transmembrane region" description="Helical" evidence="1">
    <location>
        <begin position="12"/>
        <end position="33"/>
    </location>
</feature>
<sequence length="264" mass="27935">MSFVSLLQSALGFVFSALVVIVGLALAIVPLATMRKPAEQTRKTLLILSIAAAAVLVLSTLVSTLVSLVFSSLVLPVLLLRLLYSILGAVTAMAFPIAACIGKTASPLKGLLLILPILHAFLSLISSAGFDFYFGLVYTLPASVFAVLSNLLLAVVLVLAMVWYLTGQKAALTRVVLIASPVAFVLCLILSLISVVQWTSTLGIPVGFPANFSLFLNWSSLAFPVPLRMLLIALFALAARTLGLEKTAAPVPPAPVYPTNWTQM</sequence>